<keyword evidence="2" id="KW-0863">Zinc-finger</keyword>
<keyword evidence="3" id="KW-0862">Zinc</keyword>
<dbReference type="Gene3D" id="4.10.1060.10">
    <property type="entry name" value="Zinc finger, RanBP2-type"/>
    <property type="match status" value="1"/>
</dbReference>
<dbReference type="InterPro" id="IPR036443">
    <property type="entry name" value="Znf_RanBP2_sf"/>
</dbReference>
<dbReference type="PROSITE" id="PS50199">
    <property type="entry name" value="ZF_RANBP2_2"/>
    <property type="match status" value="1"/>
</dbReference>
<feature type="region of interest" description="Disordered" evidence="4">
    <location>
        <begin position="479"/>
        <end position="516"/>
    </location>
</feature>
<evidence type="ECO:0000256" key="1">
    <source>
        <dbReference type="ARBA" id="ARBA00022723"/>
    </source>
</evidence>
<feature type="compositionally biased region" description="Polar residues" evidence="4">
    <location>
        <begin position="486"/>
        <end position="516"/>
    </location>
</feature>
<proteinExistence type="predicted"/>
<feature type="region of interest" description="Disordered" evidence="4">
    <location>
        <begin position="406"/>
        <end position="442"/>
    </location>
</feature>
<evidence type="ECO:0000313" key="5">
    <source>
        <dbReference type="EnsemblMetazoa" id="AATE011830-PA.1"/>
    </source>
</evidence>
<protein>
    <submittedName>
        <fullName evidence="5">RanBP2-type domain-containing protein</fullName>
    </submittedName>
</protein>
<dbReference type="InterPro" id="IPR001876">
    <property type="entry name" value="Znf_RanBP2"/>
</dbReference>
<sequence>MIRKRSRLNVPTEAITQPGNTPLVNRLSRESTPNVVQLRASFSEIRRRPLSRSAAGRFLQTRRAVTQSLCGRTLADRSVNRSLSIGEGHRTSPWAVPSDLMPYGNETWQSEISNGHDSVPDCAASTPRSTNSLIEEEIDSASVTSEEQQHPDGADNLSQFAAGDRVEEPYVPFGNQQKYEAALKAANDPSRRYSTFLGNAFARNRSRCGSASNLNFWSHLDHGKSLFRSGPTYERPAFNPSVYSNSSFTSYFYEGVPRYGGASAVPFNQSRINGFRTPLPPKRRASETVVGSTMISTQSQIIQTILDSYSTQNAEKRRREANDLMRQEKTLMEKTRQLLESRIQTGSGVVRLRKPATQPDLISQRLHNATINNELLVPRMQQMMAISLLQQTTTARKCIASQPVQGTLPPQEYATKRQTVSDEQTAETPKRGCGEASASNRQMDSPVVPIELPNFQLPEVQPPNMLHYSIGSIPCARSVPAKPSKRLSTPDTATAQHSVSVGGSPEDTVSNTPTYTNKPAVSDTVVRRNGHLFMFSCPDMLEPAQLIAATSAGNKWQCDVCSVWSEQSATKCVACESPKPQPKVMTSSASARKLTSLATSNSTTCIATICQPLPSINPLFDTTVHNGPPNATELIAAQQPFSRSNGPSPKPMASTASAIITISDESDDDGDSECEVVTGDLPVITTGGSTLPFGIAKNGTAEYDSGGIHFRPADQLVITASHNNIAGAKRSMAAFDNPVFHFGSQPQPSAVNAVPARSSRGDGLPRRLKLRATRRFQR</sequence>
<dbReference type="SUPFAM" id="SSF90209">
    <property type="entry name" value="Ran binding protein zinc finger-like"/>
    <property type="match status" value="1"/>
</dbReference>
<dbReference type="AlphaFoldDB" id="A0A182J5N8"/>
<dbReference type="EnsemblMetazoa" id="AATE011830-RA">
    <property type="protein sequence ID" value="AATE011830-PA.1"/>
    <property type="gene ID" value="AATE011830"/>
</dbReference>
<organism evidence="5">
    <name type="scientific">Anopheles atroparvus</name>
    <name type="common">European mosquito</name>
    <dbReference type="NCBI Taxonomy" id="41427"/>
    <lineage>
        <taxon>Eukaryota</taxon>
        <taxon>Metazoa</taxon>
        <taxon>Ecdysozoa</taxon>
        <taxon>Arthropoda</taxon>
        <taxon>Hexapoda</taxon>
        <taxon>Insecta</taxon>
        <taxon>Pterygota</taxon>
        <taxon>Neoptera</taxon>
        <taxon>Endopterygota</taxon>
        <taxon>Diptera</taxon>
        <taxon>Nematocera</taxon>
        <taxon>Culicoidea</taxon>
        <taxon>Culicidae</taxon>
        <taxon>Anophelinae</taxon>
        <taxon>Anopheles</taxon>
    </lineage>
</organism>
<evidence type="ECO:0000256" key="4">
    <source>
        <dbReference type="SAM" id="MobiDB-lite"/>
    </source>
</evidence>
<accession>A0A182J5N8</accession>
<evidence type="ECO:0000256" key="2">
    <source>
        <dbReference type="ARBA" id="ARBA00022771"/>
    </source>
</evidence>
<feature type="region of interest" description="Disordered" evidence="4">
    <location>
        <begin position="747"/>
        <end position="766"/>
    </location>
</feature>
<feature type="compositionally biased region" description="Polar residues" evidence="4">
    <location>
        <begin position="416"/>
        <end position="427"/>
    </location>
</feature>
<evidence type="ECO:0000256" key="3">
    <source>
        <dbReference type="ARBA" id="ARBA00022833"/>
    </source>
</evidence>
<dbReference type="GO" id="GO:0008270">
    <property type="term" value="F:zinc ion binding"/>
    <property type="evidence" value="ECO:0007669"/>
    <property type="project" value="UniProtKB-KW"/>
</dbReference>
<dbReference type="VEuPathDB" id="VectorBase:AATE011830"/>
<reference evidence="5" key="1">
    <citation type="submission" date="2022-08" db="UniProtKB">
        <authorList>
            <consortium name="EnsemblMetazoa"/>
        </authorList>
    </citation>
    <scope>IDENTIFICATION</scope>
    <source>
        <strain evidence="5">EBRO</strain>
    </source>
</reference>
<keyword evidence="1" id="KW-0479">Metal-binding</keyword>
<name>A0A182J5N8_ANOAO</name>